<dbReference type="OrthoDB" id="533915at2759"/>
<keyword evidence="4" id="KW-1133">Transmembrane helix</keyword>
<evidence type="ECO:0000256" key="7">
    <source>
        <dbReference type="SAM" id="MobiDB-lite"/>
    </source>
</evidence>
<accession>A0A836C673</accession>
<keyword evidence="6" id="KW-0325">Glycoprotein</keyword>
<dbReference type="Pfam" id="PF01822">
    <property type="entry name" value="WSC"/>
    <property type="match status" value="4"/>
</dbReference>
<feature type="domain" description="WSC" evidence="9">
    <location>
        <begin position="700"/>
        <end position="793"/>
    </location>
</feature>
<evidence type="ECO:0000313" key="11">
    <source>
        <dbReference type="Proteomes" id="UP000612055"/>
    </source>
</evidence>
<evidence type="ECO:0000256" key="8">
    <source>
        <dbReference type="SAM" id="SignalP"/>
    </source>
</evidence>
<evidence type="ECO:0000256" key="2">
    <source>
        <dbReference type="ARBA" id="ARBA00022692"/>
    </source>
</evidence>
<protein>
    <recommendedName>
        <fullName evidence="9">WSC domain-containing protein</fullName>
    </recommendedName>
</protein>
<keyword evidence="3 8" id="KW-0732">Signal</keyword>
<gene>
    <name evidence="10" type="ORF">HYH03_001386</name>
</gene>
<dbReference type="PANTHER" id="PTHR24269">
    <property type="entry name" value="KREMEN PROTEIN"/>
    <property type="match status" value="1"/>
</dbReference>
<evidence type="ECO:0000256" key="5">
    <source>
        <dbReference type="ARBA" id="ARBA00023136"/>
    </source>
</evidence>
<dbReference type="EMBL" id="JAEHOE010000003">
    <property type="protein sequence ID" value="KAG2500619.1"/>
    <property type="molecule type" value="Genomic_DNA"/>
</dbReference>
<dbReference type="InterPro" id="IPR002889">
    <property type="entry name" value="WSC_carb-bd"/>
</dbReference>
<feature type="domain" description="WSC" evidence="9">
    <location>
        <begin position="601"/>
        <end position="699"/>
    </location>
</feature>
<feature type="compositionally biased region" description="Pro residues" evidence="7">
    <location>
        <begin position="483"/>
        <end position="503"/>
    </location>
</feature>
<feature type="chain" id="PRO_5032888203" description="WSC domain-containing protein" evidence="8">
    <location>
        <begin position="31"/>
        <end position="901"/>
    </location>
</feature>
<sequence>MDSLRRRLRSPKLVPIVVVLLVSHLRAATSACTTYAGFTAVQDVDHYGDDIAQANTIDEAARLCAASPSCRAFNSNSFYKTNASYSPASGYCFWVKNANCPAFVGFNARANFDHKGDDLLSLGAMASLQHAAQTCSLEAQCRGFNSYAQLKTNVTTAQASLGNCLHTKAAIACPYYPGYRETPNQYRSGDTIATVGPIQEGVQRCTADPTCKGFVFTGTGASAAQPLSSSVLKSNVTGAVGVPAGVVGACLYVKNSPCPASVGFWTSPNTDHWGDALGAPTNATLAIAASKCKANATCKGLNNRSPAPALFSTVRGTYTATNVCLYTKSAACPGFAGFVATPDADHYGDDLLTAANATAAFKECTARAGSCKSFSSAGRLMSGVAGGTHFRQNVCLYVRAACARPAGWCNGTGLLFEATDCDGDGIKDLVCTSLNDGSRGAISLARNCSATSAGTGWPSAPDSYCPAKWEPPGGWIQVGSNPPSLPRSPPPRPSPRPPSPAPAPGDAYQGCYTDNINRGLPYILANNDATLTRSKCARLARERGMTVYGLQIGFQCWAGTDLTRATARGASTACNTPCRGNTSEMCGGDMVTSLFTVRDPPALARTCYNDSSARMLPYWLPAPDSASDSTMTNAKREQMALNAGYFVYGTQYGGYCFAGNNVTLAVSLGTSSACTTACRGNPATEICGGAYANSISLVNGDAYQGCYADNVNRALPYILANSDATLTRSKCARLAREREKTVYGLQIGFQCWAGTNLTRAMARGASAACTTPCQGNAAEMCGGDMTNSLFTVRDPPALVRTCYNDSSARMLPYWLPAPNSASDSSMTNAKCEQMALSAGYFVYGTQYGGYCFAGNNVTLAVSLGTSSACTTICRGNEADICGGAYANSISLVNGHAVLRPS</sequence>
<evidence type="ECO:0000313" key="10">
    <source>
        <dbReference type="EMBL" id="KAG2500619.1"/>
    </source>
</evidence>
<dbReference type="PROSITE" id="PS51212">
    <property type="entry name" value="WSC"/>
    <property type="match status" value="4"/>
</dbReference>
<dbReference type="InterPro" id="IPR051836">
    <property type="entry name" value="Kremen_rcpt"/>
</dbReference>
<name>A0A836C673_9CHLO</name>
<keyword evidence="5" id="KW-0472">Membrane</keyword>
<evidence type="ECO:0000256" key="6">
    <source>
        <dbReference type="ARBA" id="ARBA00023180"/>
    </source>
</evidence>
<comment type="caution">
    <text evidence="10">The sequence shown here is derived from an EMBL/GenBank/DDBJ whole genome shotgun (WGS) entry which is preliminary data.</text>
</comment>
<reference evidence="10" key="1">
    <citation type="journal article" date="2020" name="bioRxiv">
        <title>Comparative genomics of Chlamydomonas.</title>
        <authorList>
            <person name="Craig R.J."/>
            <person name="Hasan A.R."/>
            <person name="Ness R.W."/>
            <person name="Keightley P.D."/>
        </authorList>
    </citation>
    <scope>NUCLEOTIDE SEQUENCE</scope>
    <source>
        <strain evidence="10">CCAP 11/70</strain>
    </source>
</reference>
<proteinExistence type="predicted"/>
<evidence type="ECO:0000256" key="3">
    <source>
        <dbReference type="ARBA" id="ARBA00022729"/>
    </source>
</evidence>
<feature type="domain" description="WSC" evidence="9">
    <location>
        <begin position="505"/>
        <end position="598"/>
    </location>
</feature>
<dbReference type="SMART" id="SM00321">
    <property type="entry name" value="WSC"/>
    <property type="match status" value="3"/>
</dbReference>
<evidence type="ECO:0000256" key="4">
    <source>
        <dbReference type="ARBA" id="ARBA00022989"/>
    </source>
</evidence>
<dbReference type="AlphaFoldDB" id="A0A836C673"/>
<dbReference type="GO" id="GO:0005886">
    <property type="term" value="C:plasma membrane"/>
    <property type="evidence" value="ECO:0007669"/>
    <property type="project" value="TreeGrafter"/>
</dbReference>
<keyword evidence="2" id="KW-0812">Transmembrane</keyword>
<feature type="signal peptide" evidence="8">
    <location>
        <begin position="1"/>
        <end position="30"/>
    </location>
</feature>
<organism evidence="10 11">
    <name type="scientific">Edaphochlamys debaryana</name>
    <dbReference type="NCBI Taxonomy" id="47281"/>
    <lineage>
        <taxon>Eukaryota</taxon>
        <taxon>Viridiplantae</taxon>
        <taxon>Chlorophyta</taxon>
        <taxon>core chlorophytes</taxon>
        <taxon>Chlorophyceae</taxon>
        <taxon>CS clade</taxon>
        <taxon>Chlamydomonadales</taxon>
        <taxon>Chlamydomonadales incertae sedis</taxon>
        <taxon>Edaphochlamys</taxon>
    </lineage>
</organism>
<evidence type="ECO:0000259" key="9">
    <source>
        <dbReference type="PROSITE" id="PS51212"/>
    </source>
</evidence>
<feature type="domain" description="WSC" evidence="9">
    <location>
        <begin position="796"/>
        <end position="893"/>
    </location>
</feature>
<evidence type="ECO:0000256" key="1">
    <source>
        <dbReference type="ARBA" id="ARBA00004167"/>
    </source>
</evidence>
<dbReference type="PANTHER" id="PTHR24269:SF16">
    <property type="entry name" value="PROTEIN SLG1"/>
    <property type="match status" value="1"/>
</dbReference>
<dbReference type="Proteomes" id="UP000612055">
    <property type="component" value="Unassembled WGS sequence"/>
</dbReference>
<comment type="subcellular location">
    <subcellularLocation>
        <location evidence="1">Membrane</location>
        <topology evidence="1">Single-pass membrane protein</topology>
    </subcellularLocation>
</comment>
<keyword evidence="11" id="KW-1185">Reference proteome</keyword>
<feature type="region of interest" description="Disordered" evidence="7">
    <location>
        <begin position="476"/>
        <end position="508"/>
    </location>
</feature>